<keyword evidence="1" id="KW-0732">Signal</keyword>
<dbReference type="Gene3D" id="3.10.450.50">
    <property type="match status" value="1"/>
</dbReference>
<evidence type="ECO:0000313" key="3">
    <source>
        <dbReference type="EMBL" id="QEC67086.1"/>
    </source>
</evidence>
<dbReference type="EMBL" id="CP042435">
    <property type="protein sequence ID" value="QEC67086.1"/>
    <property type="molecule type" value="Genomic_DNA"/>
</dbReference>
<dbReference type="RefSeq" id="WP_147188894.1">
    <property type="nucleotide sequence ID" value="NZ_CP042435.1"/>
</dbReference>
<dbReference type="InterPro" id="IPR029068">
    <property type="entry name" value="Glyas_Bleomycin-R_OHBP_Dase"/>
</dbReference>
<dbReference type="SUPFAM" id="SSF54427">
    <property type="entry name" value="NTF2-like"/>
    <property type="match status" value="1"/>
</dbReference>
<dbReference type="OrthoDB" id="192739at2"/>
<dbReference type="PROSITE" id="PS51819">
    <property type="entry name" value="VOC"/>
    <property type="match status" value="1"/>
</dbReference>
<dbReference type="InterPro" id="IPR004360">
    <property type="entry name" value="Glyas_Fos-R_dOase_dom"/>
</dbReference>
<dbReference type="InterPro" id="IPR032710">
    <property type="entry name" value="NTF2-like_dom_sf"/>
</dbReference>
<dbReference type="Proteomes" id="UP000321533">
    <property type="component" value="Chromosome"/>
</dbReference>
<dbReference type="InterPro" id="IPR051332">
    <property type="entry name" value="Fosfomycin_Res_Enzymes"/>
</dbReference>
<feature type="domain" description="VOC" evidence="2">
    <location>
        <begin position="28"/>
        <end position="149"/>
    </location>
</feature>
<feature type="signal peptide" evidence="1">
    <location>
        <begin position="1"/>
        <end position="19"/>
    </location>
</feature>
<evidence type="ECO:0000259" key="2">
    <source>
        <dbReference type="PROSITE" id="PS51819"/>
    </source>
</evidence>
<evidence type="ECO:0000313" key="4">
    <source>
        <dbReference type="Proteomes" id="UP000321533"/>
    </source>
</evidence>
<dbReference type="AlphaFoldDB" id="A0A5B8V8Q0"/>
<name>A0A5B8V8Q0_9BACT</name>
<dbReference type="Pfam" id="PF00903">
    <property type="entry name" value="Glyoxalase"/>
    <property type="match status" value="1"/>
</dbReference>
<organism evidence="3 4">
    <name type="scientific">Panacibacter ginsenosidivorans</name>
    <dbReference type="NCBI Taxonomy" id="1813871"/>
    <lineage>
        <taxon>Bacteria</taxon>
        <taxon>Pseudomonadati</taxon>
        <taxon>Bacteroidota</taxon>
        <taxon>Chitinophagia</taxon>
        <taxon>Chitinophagales</taxon>
        <taxon>Chitinophagaceae</taxon>
        <taxon>Panacibacter</taxon>
    </lineage>
</organism>
<sequence length="283" mass="32766">MKKIALILAVLISTTLVKAQDSIRFDFSFNHMALSVKDLGRSATFYMNLFQLKEITNRSKIEGIRWLSLGEGKELHLISIIKENVTANKALHLALTTQNFDAFLKRLQTMNIAYSNWPGTASAINRRADGVKQVYFQDPDGYWIEVNNGYAAPLSMQQSKDTVWHLEEKYWTYVKTQDLKSYATLWDDQFIGYPSNNKIAGKDHITDWITDMFKDKSRHFDYRLDRKVENVFGDIVIVLYDVTETWTNNKNEVLEKTTYKITHTWKKTDNGWLIIGGMGANKK</sequence>
<dbReference type="PANTHER" id="PTHR36113">
    <property type="entry name" value="LYASE, PUTATIVE-RELATED-RELATED"/>
    <property type="match status" value="1"/>
</dbReference>
<protein>
    <submittedName>
        <fullName evidence="3">DUF4440 domain-containing protein</fullName>
    </submittedName>
</protein>
<feature type="chain" id="PRO_5022695077" evidence="1">
    <location>
        <begin position="20"/>
        <end position="283"/>
    </location>
</feature>
<accession>A0A5B8V8Q0</accession>
<dbReference type="Gene3D" id="3.10.180.10">
    <property type="entry name" value="2,3-Dihydroxybiphenyl 1,2-Dioxygenase, domain 1"/>
    <property type="match status" value="1"/>
</dbReference>
<evidence type="ECO:0000256" key="1">
    <source>
        <dbReference type="SAM" id="SignalP"/>
    </source>
</evidence>
<keyword evidence="4" id="KW-1185">Reference proteome</keyword>
<dbReference type="PANTHER" id="PTHR36113:SF1">
    <property type="entry name" value="GLYOXALASE_BLEOMYCIN RESISTANCE PROTEIN_DIOXYGENASE"/>
    <property type="match status" value="1"/>
</dbReference>
<dbReference type="InterPro" id="IPR037523">
    <property type="entry name" value="VOC_core"/>
</dbReference>
<gene>
    <name evidence="3" type="ORF">FRZ67_07210</name>
</gene>
<dbReference type="InterPro" id="IPR027843">
    <property type="entry name" value="DUF4440"/>
</dbReference>
<proteinExistence type="predicted"/>
<reference evidence="3 4" key="1">
    <citation type="journal article" date="2016" name="Int. J. Syst. Evol. Microbiol.">
        <title>Panacibacter ginsenosidivorans gen. nov., sp. nov., with ginsenoside converting activity isolated from soil of a ginseng field.</title>
        <authorList>
            <person name="Siddiqi M.Z."/>
            <person name="Muhammad Shafi S."/>
            <person name="Choi K.D."/>
            <person name="Im W.T."/>
        </authorList>
    </citation>
    <scope>NUCLEOTIDE SEQUENCE [LARGE SCALE GENOMIC DNA]</scope>
    <source>
        <strain evidence="3 4">Gsoil1550</strain>
    </source>
</reference>
<dbReference type="KEGG" id="pgin:FRZ67_07210"/>
<dbReference type="SUPFAM" id="SSF54593">
    <property type="entry name" value="Glyoxalase/Bleomycin resistance protein/Dihydroxybiphenyl dioxygenase"/>
    <property type="match status" value="1"/>
</dbReference>
<dbReference type="Pfam" id="PF14534">
    <property type="entry name" value="DUF4440"/>
    <property type="match status" value="1"/>
</dbReference>